<keyword evidence="2" id="KW-1185">Reference proteome</keyword>
<evidence type="ECO:0000313" key="1">
    <source>
        <dbReference type="EMBL" id="RAI73505.1"/>
    </source>
</evidence>
<dbReference type="EMBL" id="QLII01000001">
    <property type="protein sequence ID" value="RAI73505.1"/>
    <property type="molecule type" value="Genomic_DNA"/>
</dbReference>
<dbReference type="RefSeq" id="WP_111340384.1">
    <property type="nucleotide sequence ID" value="NZ_QLII01000001.1"/>
</dbReference>
<comment type="caution">
    <text evidence="1">The sequence shown here is derived from an EMBL/GenBank/DDBJ whole genome shotgun (WGS) entry which is preliminary data.</text>
</comment>
<dbReference type="OrthoDB" id="175534at2"/>
<organism evidence="1 2">
    <name type="scientific">Spirosoma telluris</name>
    <dbReference type="NCBI Taxonomy" id="2183553"/>
    <lineage>
        <taxon>Bacteria</taxon>
        <taxon>Pseudomonadati</taxon>
        <taxon>Bacteroidota</taxon>
        <taxon>Cytophagia</taxon>
        <taxon>Cytophagales</taxon>
        <taxon>Cytophagaceae</taxon>
        <taxon>Spirosoma</taxon>
    </lineage>
</organism>
<evidence type="ECO:0000313" key="2">
    <source>
        <dbReference type="Proteomes" id="UP000249016"/>
    </source>
</evidence>
<protein>
    <submittedName>
        <fullName evidence="1">Uncharacterized protein</fullName>
    </submittedName>
</protein>
<dbReference type="Proteomes" id="UP000249016">
    <property type="component" value="Unassembled WGS sequence"/>
</dbReference>
<dbReference type="AlphaFoldDB" id="A0A327NF35"/>
<gene>
    <name evidence="1" type="ORF">HMF3257_02020</name>
</gene>
<proteinExistence type="predicted"/>
<accession>A0A327NF35</accession>
<dbReference type="Gene3D" id="2.70.98.70">
    <property type="match status" value="1"/>
</dbReference>
<reference evidence="1 2" key="1">
    <citation type="submission" date="2018-06" db="EMBL/GenBank/DDBJ databases">
        <title>Spirosoma sp. HMF3257 Genome sequencing and assembly.</title>
        <authorList>
            <person name="Kang H."/>
            <person name="Cha I."/>
            <person name="Kim H."/>
            <person name="Kang J."/>
            <person name="Joh K."/>
        </authorList>
    </citation>
    <scope>NUCLEOTIDE SEQUENCE [LARGE SCALE GENOMIC DNA]</scope>
    <source>
        <strain evidence="1 2">HMF3257</strain>
    </source>
</reference>
<name>A0A327NF35_9BACT</name>
<sequence length="131" mass="14176">MGNSVDLTSLYRNQVDRVQREVTLNANRSVTIDDQWTTGNNPVEAPWQWLTRAEITRTPNGLLLRQDGKSLALLINSSTPNTITIDDVSGAKNPQDSPNPGVSRIVVRLASPANSTTKLTVQIIPGSVAGK</sequence>